<dbReference type="AlphaFoldDB" id="A0A9W5B105"/>
<gene>
    <name evidence="1" type="ORF">AGR2A_Cc20062</name>
</gene>
<protein>
    <submittedName>
        <fullName evidence="1">Uncharacterized protein</fullName>
    </submittedName>
</protein>
<accession>A0A9W5B105</accession>
<organism evidence="1 2">
    <name type="scientific">Agrobacterium genomosp. 2 str. CFBP 5494</name>
    <dbReference type="NCBI Taxonomy" id="1183436"/>
    <lineage>
        <taxon>Bacteria</taxon>
        <taxon>Pseudomonadati</taxon>
        <taxon>Pseudomonadota</taxon>
        <taxon>Alphaproteobacteria</taxon>
        <taxon>Hyphomicrobiales</taxon>
        <taxon>Rhizobiaceae</taxon>
        <taxon>Rhizobium/Agrobacterium group</taxon>
        <taxon>Agrobacterium</taxon>
        <taxon>Agrobacterium tumefaciens complex</taxon>
    </lineage>
</organism>
<keyword evidence="2" id="KW-1185">Reference proteome</keyword>
<evidence type="ECO:0000313" key="1">
    <source>
        <dbReference type="EMBL" id="CUW90780.1"/>
    </source>
</evidence>
<comment type="caution">
    <text evidence="1">The sequence shown here is derived from an EMBL/GenBank/DDBJ whole genome shotgun (WGS) entry which is preliminary data.</text>
</comment>
<evidence type="ECO:0000313" key="2">
    <source>
        <dbReference type="Proteomes" id="UP000191933"/>
    </source>
</evidence>
<sequence length="70" mass="7723">MALHRKCPVGTACICLFPRSVPPLLDGRLQKIQGVETFVGLTGLAPADVNREKRRNWPHGGPNVPVRYAF</sequence>
<dbReference type="EMBL" id="FBVY01000012">
    <property type="protein sequence ID" value="CUW90780.1"/>
    <property type="molecule type" value="Genomic_DNA"/>
</dbReference>
<proteinExistence type="predicted"/>
<reference evidence="1 2" key="1">
    <citation type="submission" date="2016-01" db="EMBL/GenBank/DDBJ databases">
        <authorList>
            <person name="Regsiter A."/>
            <person name="william w."/>
        </authorList>
    </citation>
    <scope>NUCLEOTIDE SEQUENCE [LARGE SCALE GENOMIC DNA]</scope>
    <source>
        <strain evidence="1 2">CFBP 5494</strain>
    </source>
</reference>
<name>A0A9W5B105_9HYPH</name>
<dbReference type="Proteomes" id="UP000191933">
    <property type="component" value="Unassembled WGS sequence"/>
</dbReference>